<organism evidence="1 2">
    <name type="scientific">Pithovirus sibericum</name>
    <dbReference type="NCBI Taxonomy" id="1450746"/>
    <lineage>
        <taxon>Viruses</taxon>
        <taxon>Pithoviruses</taxon>
        <taxon>Orthopithovirinae</taxon>
        <taxon>Alphapithovirus</taxon>
        <taxon>Alphapithovirus sibericum</taxon>
    </lineage>
</organism>
<dbReference type="RefSeq" id="YP_009001100.1">
    <property type="nucleotide sequence ID" value="NC_023423.1"/>
</dbReference>
<sequence length="468" mass="53579">MALPSLFDLSLLNLSVTDTLRVCGSSFALPSCGDNIWPRKAEKNLKIPSEFFDLYLGSPLSTSRPISESYRYLELASVNNFLPEAAVSRDVKTGQISGLFESLNGVREAILRGDKQQFEFFFPRLKPNAIQRLNFLSEYPQLISDLFPQGPNQVSFDLFVTFCQRLGFWNSKEGKVTSPAQDWIIRDTPGRSVEEKFQVRVLFNTPITDPSILNSYLPEAILLLIEKGQEPALTFLLEKFRKGELLHLVSKVFIAVLRSGNFDFFDAFSPYFPKVGLETMSNFHIPNEYFIAAAYGGNPTILNFLLEVKGTTFEEIIKQNVVSFINSFVDSTLSGFFSHRNILWTYDILRNFPLQYYSNRFFLSSIPVDLLDLIYYKTSTDQYDFYNSSVISLLTQTLASNLGQLNVVFFCLNQLEKYIHEENFYVYFNARISPHTIHLNKDLTPLSVRLIEDTVKQWKSKPTLPPLV</sequence>
<protein>
    <submittedName>
        <fullName evidence="1">Uncharacterized protein</fullName>
    </submittedName>
</protein>
<accession>W5SAH5</accession>
<gene>
    <name evidence="1" type="ORF">pv_198</name>
</gene>
<dbReference type="GeneID" id="18266226"/>
<keyword evidence="2" id="KW-1185">Reference proteome</keyword>
<dbReference type="EMBL" id="KF740664">
    <property type="protein sequence ID" value="AHH01765.1"/>
    <property type="molecule type" value="Genomic_DNA"/>
</dbReference>
<evidence type="ECO:0000313" key="2">
    <source>
        <dbReference type="Proteomes" id="UP000202176"/>
    </source>
</evidence>
<reference evidence="1 2" key="1">
    <citation type="journal article" date="2014" name="Proc. Natl. Acad. Sci. U.S.A.">
        <title>Thirty-thousand-year-old distant relative of giant icosahedral DNA viruses with a pandoravirus morphology.</title>
        <authorList>
            <person name="Legendre M."/>
            <person name="Bartoli J."/>
            <person name="Shmakova L."/>
            <person name="Jeudy S."/>
            <person name="Labadie K."/>
            <person name="Adrait A."/>
            <person name="Lescot M."/>
            <person name="Poirot O."/>
            <person name="Bertaux L."/>
            <person name="Bruley C."/>
            <person name="Coute Y."/>
            <person name="Rivkina E."/>
            <person name="Abergel C."/>
            <person name="Claverie J.M."/>
        </authorList>
    </citation>
    <scope>NUCLEOTIDE SEQUENCE [LARGE SCALE GENOMIC DNA]</scope>
    <source>
        <strain evidence="1">P1084-T</strain>
    </source>
</reference>
<name>W5SAH5_9VIRU</name>
<dbReference type="KEGG" id="vg:18266226"/>
<dbReference type="Proteomes" id="UP000202176">
    <property type="component" value="Segment"/>
</dbReference>
<evidence type="ECO:0000313" key="1">
    <source>
        <dbReference type="EMBL" id="AHH01765.1"/>
    </source>
</evidence>
<proteinExistence type="predicted"/>
<dbReference type="OrthoDB" id="40442at10239"/>